<organism evidence="4 5">
    <name type="scientific">Fibrobacter succinogenes</name>
    <name type="common">Bacteroides succinogenes</name>
    <dbReference type="NCBI Taxonomy" id="833"/>
    <lineage>
        <taxon>Bacteria</taxon>
        <taxon>Pseudomonadati</taxon>
        <taxon>Fibrobacterota</taxon>
        <taxon>Fibrobacteria</taxon>
        <taxon>Fibrobacterales</taxon>
        <taxon>Fibrobacteraceae</taxon>
        <taxon>Fibrobacter</taxon>
    </lineage>
</organism>
<protein>
    <submittedName>
        <fullName evidence="4">Anti-anti-sigma factor</fullName>
    </submittedName>
</protein>
<keyword evidence="2" id="KW-0472">Membrane</keyword>
<dbReference type="Proteomes" id="UP000255423">
    <property type="component" value="Unassembled WGS sequence"/>
</dbReference>
<feature type="transmembrane region" description="Helical" evidence="2">
    <location>
        <begin position="192"/>
        <end position="212"/>
    </location>
</feature>
<keyword evidence="2" id="KW-0812">Transmembrane</keyword>
<dbReference type="InterPro" id="IPR002645">
    <property type="entry name" value="STAS_dom"/>
</dbReference>
<accession>A0A380S9R1</accession>
<feature type="compositionally biased region" description="Basic and acidic residues" evidence="1">
    <location>
        <begin position="123"/>
        <end position="142"/>
    </location>
</feature>
<keyword evidence="2" id="KW-1133">Transmembrane helix</keyword>
<evidence type="ECO:0000256" key="1">
    <source>
        <dbReference type="SAM" id="MobiDB-lite"/>
    </source>
</evidence>
<evidence type="ECO:0000256" key="2">
    <source>
        <dbReference type="SAM" id="Phobius"/>
    </source>
</evidence>
<reference evidence="4 5" key="1">
    <citation type="submission" date="2017-08" db="EMBL/GenBank/DDBJ databases">
        <authorList>
            <person name="de Groot N.N."/>
        </authorList>
    </citation>
    <scope>NUCLEOTIDE SEQUENCE [LARGE SCALE GENOMIC DNA]</scope>
    <source>
        <strain evidence="4 5">HM2</strain>
    </source>
</reference>
<dbReference type="Gene3D" id="3.30.750.24">
    <property type="entry name" value="STAS domain"/>
    <property type="match status" value="1"/>
</dbReference>
<dbReference type="InterPro" id="IPR036513">
    <property type="entry name" value="STAS_dom_sf"/>
</dbReference>
<dbReference type="CDD" id="cd07043">
    <property type="entry name" value="STAS_anti-anti-sigma_factors"/>
    <property type="match status" value="1"/>
</dbReference>
<proteinExistence type="predicted"/>
<dbReference type="AlphaFoldDB" id="A0A380S9R1"/>
<dbReference type="EMBL" id="UHJL01000005">
    <property type="protein sequence ID" value="SUQ25966.1"/>
    <property type="molecule type" value="Genomic_DNA"/>
</dbReference>
<name>A0A380S9R1_FIBSU</name>
<evidence type="ECO:0000313" key="4">
    <source>
        <dbReference type="EMBL" id="SUQ25966.1"/>
    </source>
</evidence>
<evidence type="ECO:0000259" key="3">
    <source>
        <dbReference type="PROSITE" id="PS50801"/>
    </source>
</evidence>
<feature type="region of interest" description="Disordered" evidence="1">
    <location>
        <begin position="123"/>
        <end position="168"/>
    </location>
</feature>
<dbReference type="RefSeq" id="WP_109573580.1">
    <property type="nucleotide sequence ID" value="NZ_UHJL01000005.1"/>
</dbReference>
<evidence type="ECO:0000313" key="5">
    <source>
        <dbReference type="Proteomes" id="UP000255423"/>
    </source>
</evidence>
<dbReference type="Pfam" id="PF01740">
    <property type="entry name" value="STAS"/>
    <property type="match status" value="1"/>
</dbReference>
<sequence>MADSKSVGLFLLLPAPLNPIGAFDAETFKASFRDVLAANADAKFIGVDLTGIDFVYSDAYNAFMQFHQELSKRNGTFAVLADRESLARSLRKVGLERFIRIFVSADEMASFLPVDQQASALEQAEKSVAEEPAKPVEVEKPAEAAPQETPAVQEVPATQESPTAPVTPAAPVVEPKILDKNPLVDETPSSKGSLVAVIVLLLIVIAVVSYLIL</sequence>
<dbReference type="SUPFAM" id="SSF52091">
    <property type="entry name" value="SpoIIaa-like"/>
    <property type="match status" value="1"/>
</dbReference>
<dbReference type="PROSITE" id="PS50801">
    <property type="entry name" value="STAS"/>
    <property type="match status" value="1"/>
</dbReference>
<gene>
    <name evidence="4" type="ORF">SAMN05661053_2770</name>
</gene>
<feature type="domain" description="STAS" evidence="3">
    <location>
        <begin position="19"/>
        <end position="112"/>
    </location>
</feature>